<comment type="cofactor">
    <cofactor evidence="1">
        <name>(R)-lipoate</name>
        <dbReference type="ChEBI" id="CHEBI:83088"/>
    </cofactor>
</comment>
<dbReference type="EMBL" id="AP021906">
    <property type="protein sequence ID" value="BBP88677.1"/>
    <property type="molecule type" value="Genomic_DNA"/>
</dbReference>
<dbReference type="PANTHER" id="PTHR43178:SF5">
    <property type="entry name" value="LIPOAMIDE ACYLTRANSFERASE COMPONENT OF BRANCHED-CHAIN ALPHA-KETO ACID DEHYDROGENASE COMPLEX, MITOCHONDRIAL"/>
    <property type="match status" value="1"/>
</dbReference>
<organism evidence="5 6">
    <name type="scientific">Bacillus safensis</name>
    <dbReference type="NCBI Taxonomy" id="561879"/>
    <lineage>
        <taxon>Bacteria</taxon>
        <taxon>Bacillati</taxon>
        <taxon>Bacillota</taxon>
        <taxon>Bacilli</taxon>
        <taxon>Bacillales</taxon>
        <taxon>Bacillaceae</taxon>
        <taxon>Bacillus</taxon>
    </lineage>
</organism>
<dbReference type="Pfam" id="PF00198">
    <property type="entry name" value="2-oxoacid_dh"/>
    <property type="match status" value="1"/>
</dbReference>
<proteinExistence type="predicted"/>
<evidence type="ECO:0000313" key="5">
    <source>
        <dbReference type="EMBL" id="BBP88677.1"/>
    </source>
</evidence>
<dbReference type="GO" id="GO:0016407">
    <property type="term" value="F:acetyltransferase activity"/>
    <property type="evidence" value="ECO:0007669"/>
    <property type="project" value="TreeGrafter"/>
</dbReference>
<dbReference type="InterPro" id="IPR050743">
    <property type="entry name" value="2-oxoacid_DH_E2_comp"/>
</dbReference>
<dbReference type="Gene3D" id="3.30.559.10">
    <property type="entry name" value="Chloramphenicol acetyltransferase-like domain"/>
    <property type="match status" value="1"/>
</dbReference>
<reference evidence="5 6" key="1">
    <citation type="submission" date="2019-12" db="EMBL/GenBank/DDBJ databases">
        <title>Full genome sequence of a Bacillus safensis strain isolated from commercially available natto in Indonesia.</title>
        <authorList>
            <person name="Yoshida M."/>
            <person name="Uomi M."/>
            <person name="Waturangi D."/>
            <person name="Ekaputri J.J."/>
            <person name="Setiamarga D.H.E."/>
        </authorList>
    </citation>
    <scope>NUCLEOTIDE SEQUENCE [LARGE SCALE GENOMIC DNA]</scope>
    <source>
        <strain evidence="5 6">IDN1</strain>
    </source>
</reference>
<sequence>MYAIDTFTPIINQPEVAILGVGRIQEKPVVVDGEIQVRPMMGVSLSFDHRVVDGAPAAAF</sequence>
<keyword evidence="2" id="KW-0808">Transferase</keyword>
<dbReference type="InterPro" id="IPR001078">
    <property type="entry name" value="2-oxoacid_DH_actylTfrase"/>
</dbReference>
<feature type="domain" description="2-oxoacid dehydrogenase acyltransferase catalytic" evidence="4">
    <location>
        <begin position="2"/>
        <end position="60"/>
    </location>
</feature>
<dbReference type="InterPro" id="IPR023213">
    <property type="entry name" value="CAT-like_dom_sf"/>
</dbReference>
<dbReference type="Proteomes" id="UP000464658">
    <property type="component" value="Chromosome"/>
</dbReference>
<evidence type="ECO:0000256" key="3">
    <source>
        <dbReference type="ARBA" id="ARBA00023315"/>
    </source>
</evidence>
<evidence type="ECO:0000259" key="4">
    <source>
        <dbReference type="Pfam" id="PF00198"/>
    </source>
</evidence>
<evidence type="ECO:0000256" key="2">
    <source>
        <dbReference type="ARBA" id="ARBA00022679"/>
    </source>
</evidence>
<dbReference type="PANTHER" id="PTHR43178">
    <property type="entry name" value="DIHYDROLIPOAMIDE ACETYLTRANSFERASE COMPONENT OF PYRUVATE DEHYDROGENASE COMPLEX"/>
    <property type="match status" value="1"/>
</dbReference>
<dbReference type="AlphaFoldDB" id="A0A5S9M587"/>
<protein>
    <recommendedName>
        <fullName evidence="4">2-oxoacid dehydrogenase acyltransferase catalytic domain-containing protein</fullName>
    </recommendedName>
</protein>
<accession>A0A5S9M587</accession>
<gene>
    <name evidence="5" type="ORF">BsIDN1_22950</name>
</gene>
<keyword evidence="3" id="KW-0012">Acyltransferase</keyword>
<name>A0A5S9M587_BACIA</name>
<dbReference type="SUPFAM" id="SSF52777">
    <property type="entry name" value="CoA-dependent acyltransferases"/>
    <property type="match status" value="1"/>
</dbReference>
<evidence type="ECO:0000313" key="6">
    <source>
        <dbReference type="Proteomes" id="UP000464658"/>
    </source>
</evidence>
<dbReference type="GO" id="GO:0005737">
    <property type="term" value="C:cytoplasm"/>
    <property type="evidence" value="ECO:0007669"/>
    <property type="project" value="TreeGrafter"/>
</dbReference>
<dbReference type="GO" id="GO:0031405">
    <property type="term" value="F:lipoic acid binding"/>
    <property type="evidence" value="ECO:0007669"/>
    <property type="project" value="TreeGrafter"/>
</dbReference>
<evidence type="ECO:0000256" key="1">
    <source>
        <dbReference type="ARBA" id="ARBA00001938"/>
    </source>
</evidence>